<evidence type="ECO:0000256" key="4">
    <source>
        <dbReference type="ARBA" id="ARBA00022729"/>
    </source>
</evidence>
<dbReference type="AlphaFoldDB" id="A0A268P0C2"/>
<dbReference type="GO" id="GO:0005886">
    <property type="term" value="C:plasma membrane"/>
    <property type="evidence" value="ECO:0007669"/>
    <property type="project" value="UniProtKB-SubCell"/>
</dbReference>
<dbReference type="RefSeq" id="WP_035203294.1">
    <property type="nucleotide sequence ID" value="NZ_CP012475.1"/>
</dbReference>
<dbReference type="Pfam" id="PF01497">
    <property type="entry name" value="Peripla_BP_2"/>
    <property type="match status" value="1"/>
</dbReference>
<evidence type="ECO:0000313" key="7">
    <source>
        <dbReference type="EMBL" id="PAE89204.1"/>
    </source>
</evidence>
<feature type="chain" id="PRO_5035207085" evidence="6">
    <location>
        <begin position="25"/>
        <end position="325"/>
    </location>
</feature>
<protein>
    <submittedName>
        <fullName evidence="7">Iron-uptake system-binding protein</fullName>
    </submittedName>
</protein>
<dbReference type="GO" id="GO:1901678">
    <property type="term" value="P:iron coordination entity transport"/>
    <property type="evidence" value="ECO:0007669"/>
    <property type="project" value="UniProtKB-ARBA"/>
</dbReference>
<dbReference type="PROSITE" id="PS51257">
    <property type="entry name" value="PROKAR_LIPOPROTEIN"/>
    <property type="match status" value="1"/>
</dbReference>
<evidence type="ECO:0000256" key="5">
    <source>
        <dbReference type="SAM" id="MobiDB-lite"/>
    </source>
</evidence>
<evidence type="ECO:0000256" key="1">
    <source>
        <dbReference type="ARBA" id="ARBA00004193"/>
    </source>
</evidence>
<feature type="signal peptide" evidence="6">
    <location>
        <begin position="1"/>
        <end position="24"/>
    </location>
</feature>
<name>A0A268P0C2_SHOCL</name>
<keyword evidence="3" id="KW-0813">Transport</keyword>
<organism evidence="7 8">
    <name type="scientific">Shouchella clausii</name>
    <name type="common">Alkalihalobacillus clausii</name>
    <dbReference type="NCBI Taxonomy" id="79880"/>
    <lineage>
        <taxon>Bacteria</taxon>
        <taxon>Bacillati</taxon>
        <taxon>Bacillota</taxon>
        <taxon>Bacilli</taxon>
        <taxon>Bacillales</taxon>
        <taxon>Bacillaceae</taxon>
        <taxon>Shouchella</taxon>
    </lineage>
</organism>
<comment type="subcellular location">
    <subcellularLocation>
        <location evidence="1">Cell membrane</location>
        <topology evidence="1">Lipid-anchor</topology>
    </subcellularLocation>
</comment>
<dbReference type="PANTHER" id="PTHR30532">
    <property type="entry name" value="IRON III DICITRATE-BINDING PERIPLASMIC PROTEIN"/>
    <property type="match status" value="1"/>
</dbReference>
<comment type="similarity">
    <text evidence="2">Belongs to the bacterial solute-binding protein 8 family.</text>
</comment>
<accession>A0A268P0C2</accession>
<dbReference type="EMBL" id="NPCC01000010">
    <property type="protein sequence ID" value="PAE89204.1"/>
    <property type="molecule type" value="Genomic_DNA"/>
</dbReference>
<dbReference type="GO" id="GO:0030288">
    <property type="term" value="C:outer membrane-bounded periplasmic space"/>
    <property type="evidence" value="ECO:0007669"/>
    <property type="project" value="TreeGrafter"/>
</dbReference>
<proteinExistence type="inferred from homology"/>
<dbReference type="Gene3D" id="3.40.50.1980">
    <property type="entry name" value="Nitrogenase molybdenum iron protein domain"/>
    <property type="match status" value="2"/>
</dbReference>
<keyword evidence="4 6" id="KW-0732">Signal</keyword>
<evidence type="ECO:0000256" key="6">
    <source>
        <dbReference type="SAM" id="SignalP"/>
    </source>
</evidence>
<dbReference type="PROSITE" id="PS50983">
    <property type="entry name" value="FE_B12_PBP"/>
    <property type="match status" value="1"/>
</dbReference>
<sequence>MEKGWLGALALASIAALTACGSGAEGSGPANEGTTENSGEQQGNGEQTLSYLGQDYVLPENVERIVVTGAMEAMEDALVLDVEPIGAMTIGGAFPDMFAPITGQTEPIGEKTEPDVEKILALDPDVILASTKFPPEVIEELEKIAPTVQISHIATDWEDNLRFLAELTGKQEVAEESIAAYYEELEEAKAVIGDSLKDQTVLAVRVRNNDLYIYPHTVFVNPILYEDLGIEAPEVTQAAEAQQLISTEQLAEINPDYLFIQDAAQENSEDEGDLLEQLQDDPILQNVPALAEGRTFVNVVDPLSEGGPSWSRIEFLNEAVDLLVD</sequence>
<dbReference type="InterPro" id="IPR051313">
    <property type="entry name" value="Bact_iron-sidero_bind"/>
</dbReference>
<comment type="caution">
    <text evidence="7">The sequence shown here is derived from an EMBL/GenBank/DDBJ whole genome shotgun (WGS) entry which is preliminary data.</text>
</comment>
<evidence type="ECO:0000256" key="2">
    <source>
        <dbReference type="ARBA" id="ARBA00008814"/>
    </source>
</evidence>
<dbReference type="InterPro" id="IPR002491">
    <property type="entry name" value="ABC_transptr_periplasmic_BD"/>
</dbReference>
<gene>
    <name evidence="7" type="ORF">CHH72_09270</name>
</gene>
<dbReference type="PANTHER" id="PTHR30532:SF10">
    <property type="entry name" value="IRON-UPTAKE SYSTEM-BINDING PROTEIN"/>
    <property type="match status" value="1"/>
</dbReference>
<reference evidence="7 8" key="1">
    <citation type="submission" date="2017-07" db="EMBL/GenBank/DDBJ databases">
        <title>Isolation and whole genome analysis of endospore-forming bacteria from heroin.</title>
        <authorList>
            <person name="Kalinowski J."/>
            <person name="Ahrens B."/>
            <person name="Al-Dilaimi A."/>
            <person name="Winkler A."/>
            <person name="Wibberg D."/>
            <person name="Schleenbecker U."/>
            <person name="Ruckert C."/>
            <person name="Wolfel R."/>
            <person name="Grass G."/>
        </authorList>
    </citation>
    <scope>NUCLEOTIDE SEQUENCE [LARGE SCALE GENOMIC DNA]</scope>
    <source>
        <strain evidence="7 8">7539</strain>
    </source>
</reference>
<feature type="region of interest" description="Disordered" evidence="5">
    <location>
        <begin position="22"/>
        <end position="46"/>
    </location>
</feature>
<dbReference type="Proteomes" id="UP000216207">
    <property type="component" value="Unassembled WGS sequence"/>
</dbReference>
<evidence type="ECO:0000313" key="8">
    <source>
        <dbReference type="Proteomes" id="UP000216207"/>
    </source>
</evidence>
<feature type="compositionally biased region" description="Polar residues" evidence="5">
    <location>
        <begin position="32"/>
        <end position="46"/>
    </location>
</feature>
<evidence type="ECO:0000256" key="3">
    <source>
        <dbReference type="ARBA" id="ARBA00022448"/>
    </source>
</evidence>
<dbReference type="SUPFAM" id="SSF53807">
    <property type="entry name" value="Helical backbone' metal receptor"/>
    <property type="match status" value="1"/>
</dbReference>